<protein>
    <submittedName>
        <fullName evidence="1">Uncharacterized protein</fullName>
    </submittedName>
</protein>
<reference evidence="1" key="1">
    <citation type="submission" date="2023-02" db="EMBL/GenBank/DDBJ databases">
        <title>Actinokineospora globicatena NBRC 15670.</title>
        <authorList>
            <person name="Ichikawa N."/>
            <person name="Sato H."/>
            <person name="Tonouchi N."/>
        </authorList>
    </citation>
    <scope>NUCLEOTIDE SEQUENCE</scope>
    <source>
        <strain evidence="1">NBRC 15670</strain>
    </source>
</reference>
<evidence type="ECO:0000313" key="1">
    <source>
        <dbReference type="EMBL" id="GLW91263.1"/>
    </source>
</evidence>
<keyword evidence="2" id="KW-1185">Reference proteome</keyword>
<comment type="caution">
    <text evidence="1">The sequence shown here is derived from an EMBL/GenBank/DDBJ whole genome shotgun (WGS) entry which is preliminary data.</text>
</comment>
<accession>A0A9W6V9S5</accession>
<evidence type="ECO:0000313" key="2">
    <source>
        <dbReference type="Proteomes" id="UP001165042"/>
    </source>
</evidence>
<name>A0A9W6V9S5_9PSEU</name>
<gene>
    <name evidence="1" type="ORF">Aglo03_20790</name>
</gene>
<dbReference type="EMBL" id="BSSD01000002">
    <property type="protein sequence ID" value="GLW91263.1"/>
    <property type="molecule type" value="Genomic_DNA"/>
</dbReference>
<dbReference type="Proteomes" id="UP001165042">
    <property type="component" value="Unassembled WGS sequence"/>
</dbReference>
<organism evidence="1 2">
    <name type="scientific">Actinokineospora globicatena</name>
    <dbReference type="NCBI Taxonomy" id="103729"/>
    <lineage>
        <taxon>Bacteria</taxon>
        <taxon>Bacillati</taxon>
        <taxon>Actinomycetota</taxon>
        <taxon>Actinomycetes</taxon>
        <taxon>Pseudonocardiales</taxon>
        <taxon>Pseudonocardiaceae</taxon>
        <taxon>Actinokineospora</taxon>
    </lineage>
</organism>
<dbReference type="AlphaFoldDB" id="A0A9W6V9S5"/>
<sequence>MVKVLQGFVVPTQRAKRLAAGDMRPTAEVVVFNGSTEVGDRVLEPPQIPVGVGTHSQCPEILGSLVEYVVEVAQRVFVPRHSHVDLSSQTMDIQDSRVQRE</sequence>
<proteinExistence type="predicted"/>